<keyword evidence="1" id="KW-0175">Coiled coil</keyword>
<evidence type="ECO:0000256" key="1">
    <source>
        <dbReference type="SAM" id="Coils"/>
    </source>
</evidence>
<sequence>MIISRDRVEDTISHDEFDHPHIHKKQAKKVQLDDETMETALNQLKELNRKIKEQQKPKIQDQEEKNEMKNLIHKIKELTEAVLRPNKTRQIFKHENKIRCPKDNLPPFSQSHIPYTPAPNIPKPYVKAYYCLQEGYSVNKCNYLFEDQNKKWVRRQGGGFLFSNWKRVPADGKTFPKKLAEEFEKEQELTKKGRKMKLKNHYPNQSK</sequence>
<feature type="region of interest" description="Disordered" evidence="2">
    <location>
        <begin position="186"/>
        <end position="207"/>
    </location>
</feature>
<reference evidence="3" key="1">
    <citation type="submission" date="2021-03" db="EMBL/GenBank/DDBJ databases">
        <title>Draft genome sequence of rust myrtle Austropuccinia psidii MF-1, a brazilian biotype.</title>
        <authorList>
            <person name="Quecine M.C."/>
            <person name="Pachon D.M.R."/>
            <person name="Bonatelli M.L."/>
            <person name="Correr F.H."/>
            <person name="Franceschini L.M."/>
            <person name="Leite T.F."/>
            <person name="Margarido G.R.A."/>
            <person name="Almeida C.A."/>
            <person name="Ferrarezi J.A."/>
            <person name="Labate C.A."/>
        </authorList>
    </citation>
    <scope>NUCLEOTIDE SEQUENCE</scope>
    <source>
        <strain evidence="3">MF-1</strain>
    </source>
</reference>
<accession>A0A9Q3I087</accession>
<organism evidence="3 4">
    <name type="scientific">Austropuccinia psidii MF-1</name>
    <dbReference type="NCBI Taxonomy" id="1389203"/>
    <lineage>
        <taxon>Eukaryota</taxon>
        <taxon>Fungi</taxon>
        <taxon>Dikarya</taxon>
        <taxon>Basidiomycota</taxon>
        <taxon>Pucciniomycotina</taxon>
        <taxon>Pucciniomycetes</taxon>
        <taxon>Pucciniales</taxon>
        <taxon>Sphaerophragmiaceae</taxon>
        <taxon>Austropuccinia</taxon>
    </lineage>
</organism>
<evidence type="ECO:0000313" key="3">
    <source>
        <dbReference type="EMBL" id="MBW0524681.1"/>
    </source>
</evidence>
<name>A0A9Q3I087_9BASI</name>
<evidence type="ECO:0000256" key="2">
    <source>
        <dbReference type="SAM" id="MobiDB-lite"/>
    </source>
</evidence>
<feature type="coiled-coil region" evidence="1">
    <location>
        <begin position="30"/>
        <end position="81"/>
    </location>
</feature>
<proteinExistence type="predicted"/>
<dbReference type="AlphaFoldDB" id="A0A9Q3I087"/>
<dbReference type="OrthoDB" id="2504984at2759"/>
<keyword evidence="4" id="KW-1185">Reference proteome</keyword>
<gene>
    <name evidence="3" type="ORF">O181_064396</name>
</gene>
<comment type="caution">
    <text evidence="3">The sequence shown here is derived from an EMBL/GenBank/DDBJ whole genome shotgun (WGS) entry which is preliminary data.</text>
</comment>
<dbReference type="EMBL" id="AVOT02031219">
    <property type="protein sequence ID" value="MBW0524681.1"/>
    <property type="molecule type" value="Genomic_DNA"/>
</dbReference>
<protein>
    <submittedName>
        <fullName evidence="3">Uncharacterized protein</fullName>
    </submittedName>
</protein>
<dbReference type="Proteomes" id="UP000765509">
    <property type="component" value="Unassembled WGS sequence"/>
</dbReference>
<evidence type="ECO:0000313" key="4">
    <source>
        <dbReference type="Proteomes" id="UP000765509"/>
    </source>
</evidence>